<evidence type="ECO:0000256" key="2">
    <source>
        <dbReference type="ARBA" id="ARBA00023125"/>
    </source>
</evidence>
<dbReference type="Pfam" id="PF13404">
    <property type="entry name" value="HTH_AsnC-type"/>
    <property type="match status" value="2"/>
</dbReference>
<evidence type="ECO:0000313" key="6">
    <source>
        <dbReference type="Proteomes" id="UP000585638"/>
    </source>
</evidence>
<dbReference type="InterPro" id="IPR000485">
    <property type="entry name" value="AsnC-type_HTH_dom"/>
</dbReference>
<dbReference type="PANTHER" id="PTHR30154">
    <property type="entry name" value="LEUCINE-RESPONSIVE REGULATORY PROTEIN"/>
    <property type="match status" value="1"/>
</dbReference>
<dbReference type="GO" id="GO:0043200">
    <property type="term" value="P:response to amino acid"/>
    <property type="evidence" value="ECO:0007669"/>
    <property type="project" value="TreeGrafter"/>
</dbReference>
<dbReference type="AlphaFoldDB" id="A0A7W9NKM6"/>
<dbReference type="InterPro" id="IPR019888">
    <property type="entry name" value="Tscrpt_reg_AsnC-like"/>
</dbReference>
<reference evidence="5 6" key="1">
    <citation type="submission" date="2020-08" db="EMBL/GenBank/DDBJ databases">
        <title>Sequencing the genomes of 1000 actinobacteria strains.</title>
        <authorList>
            <person name="Klenk H.-P."/>
        </authorList>
    </citation>
    <scope>NUCLEOTIDE SEQUENCE [LARGE SCALE GENOMIC DNA]</scope>
    <source>
        <strain evidence="5 6">DSM 43851</strain>
    </source>
</reference>
<dbReference type="EMBL" id="JACHIR010000001">
    <property type="protein sequence ID" value="MBB5895536.1"/>
    <property type="molecule type" value="Genomic_DNA"/>
</dbReference>
<dbReference type="InterPro" id="IPR011008">
    <property type="entry name" value="Dimeric_a/b-barrel"/>
</dbReference>
<keyword evidence="3" id="KW-0804">Transcription</keyword>
<dbReference type="SMART" id="SM00344">
    <property type="entry name" value="HTH_ASNC"/>
    <property type="match status" value="2"/>
</dbReference>
<organism evidence="5 6">
    <name type="scientific">Kutzneria kofuensis</name>
    <dbReference type="NCBI Taxonomy" id="103725"/>
    <lineage>
        <taxon>Bacteria</taxon>
        <taxon>Bacillati</taxon>
        <taxon>Actinomycetota</taxon>
        <taxon>Actinomycetes</taxon>
        <taxon>Pseudonocardiales</taxon>
        <taxon>Pseudonocardiaceae</taxon>
        <taxon>Kutzneria</taxon>
    </lineage>
</organism>
<evidence type="ECO:0000313" key="5">
    <source>
        <dbReference type="EMBL" id="MBB5895536.1"/>
    </source>
</evidence>
<dbReference type="GO" id="GO:0043565">
    <property type="term" value="F:sequence-specific DNA binding"/>
    <property type="evidence" value="ECO:0007669"/>
    <property type="project" value="InterPro"/>
</dbReference>
<keyword evidence="1" id="KW-0805">Transcription regulation</keyword>
<accession>A0A7W9NKM6</accession>
<dbReference type="PROSITE" id="PS50956">
    <property type="entry name" value="HTH_ASNC_2"/>
    <property type="match status" value="1"/>
</dbReference>
<dbReference type="Gene3D" id="1.10.10.10">
    <property type="entry name" value="Winged helix-like DNA-binding domain superfamily/Winged helix DNA-binding domain"/>
    <property type="match status" value="2"/>
</dbReference>
<dbReference type="Proteomes" id="UP000585638">
    <property type="component" value="Unassembled WGS sequence"/>
</dbReference>
<dbReference type="GO" id="GO:0005829">
    <property type="term" value="C:cytosol"/>
    <property type="evidence" value="ECO:0007669"/>
    <property type="project" value="TreeGrafter"/>
</dbReference>
<evidence type="ECO:0000259" key="4">
    <source>
        <dbReference type="PROSITE" id="PS50956"/>
    </source>
</evidence>
<gene>
    <name evidence="5" type="ORF">BJ998_006732</name>
</gene>
<evidence type="ECO:0000256" key="3">
    <source>
        <dbReference type="ARBA" id="ARBA00023163"/>
    </source>
</evidence>
<proteinExistence type="predicted"/>
<protein>
    <submittedName>
        <fullName evidence="5">DNA-binding Lrp family transcriptional regulator</fullName>
    </submittedName>
</protein>
<comment type="caution">
    <text evidence="5">The sequence shown here is derived from an EMBL/GenBank/DDBJ whole genome shotgun (WGS) entry which is preliminary data.</text>
</comment>
<dbReference type="InterPro" id="IPR019887">
    <property type="entry name" value="Tscrpt_reg_AsnC/Lrp_C"/>
</dbReference>
<dbReference type="RefSeq" id="WP_312890445.1">
    <property type="nucleotide sequence ID" value="NZ_BAAAWY010000098.1"/>
</dbReference>
<dbReference type="InterPro" id="IPR036388">
    <property type="entry name" value="WH-like_DNA-bd_sf"/>
</dbReference>
<keyword evidence="2 5" id="KW-0238">DNA-binding</keyword>
<dbReference type="SUPFAM" id="SSF46785">
    <property type="entry name" value="Winged helix' DNA-binding domain"/>
    <property type="match status" value="2"/>
</dbReference>
<dbReference type="PRINTS" id="PR00033">
    <property type="entry name" value="HTHASNC"/>
</dbReference>
<name>A0A7W9NKM6_9PSEU</name>
<dbReference type="Gene3D" id="3.30.70.920">
    <property type="match status" value="1"/>
</dbReference>
<sequence length="313" mass="34031">MAESVVLDGVDRGLLHALQLDGRVPFARVADVLGVAETTVARRYKRLRSVAGLRVVGAVNGVLFGRTAWTLRLRCTPDVALPLARALAKRPDVSWVHVMSGGAEISCHAQLPPGEETMLLEKLPRAGRVLDVRAHSVLHGFSLPSDWSGLRWLDDEQVERLRPAEPRIAQVEVDGADQALLELLAVDGRTPYAELAARTRLSESTVRRRLDLLRHNGVVSYQVDIPAAALGFGAQARLWMTVPPHALTKVGGRLAEHEETSFVAATTGPTNLVAVVACRDSGGLYRYLTERVGALREITSLETAVLMRTVKQG</sequence>
<dbReference type="PANTHER" id="PTHR30154:SF34">
    <property type="entry name" value="TRANSCRIPTIONAL REGULATOR AZLB"/>
    <property type="match status" value="1"/>
</dbReference>
<evidence type="ECO:0000256" key="1">
    <source>
        <dbReference type="ARBA" id="ARBA00023015"/>
    </source>
</evidence>
<keyword evidence="6" id="KW-1185">Reference proteome</keyword>
<dbReference type="InterPro" id="IPR036390">
    <property type="entry name" value="WH_DNA-bd_sf"/>
</dbReference>
<dbReference type="Pfam" id="PF01037">
    <property type="entry name" value="AsnC_trans_reg"/>
    <property type="match status" value="1"/>
</dbReference>
<feature type="domain" description="HTH asnC-type" evidence="4">
    <location>
        <begin position="173"/>
        <end position="233"/>
    </location>
</feature>
<dbReference type="SUPFAM" id="SSF54909">
    <property type="entry name" value="Dimeric alpha+beta barrel"/>
    <property type="match status" value="1"/>
</dbReference>